<evidence type="ECO:0000313" key="3">
    <source>
        <dbReference type="Proteomes" id="UP001142489"/>
    </source>
</evidence>
<dbReference type="InterPro" id="IPR036179">
    <property type="entry name" value="Ig-like_dom_sf"/>
</dbReference>
<dbReference type="InterPro" id="IPR042381">
    <property type="entry name" value="CD96"/>
</dbReference>
<evidence type="ECO:0000313" key="2">
    <source>
        <dbReference type="EMBL" id="KAJ7320374.1"/>
    </source>
</evidence>
<dbReference type="PANTHER" id="PTHR15317">
    <property type="entry name" value="T-CELL SURFACE PROTEIN TACTILE"/>
    <property type="match status" value="1"/>
</dbReference>
<dbReference type="OrthoDB" id="9904226at2759"/>
<dbReference type="InterPro" id="IPR003599">
    <property type="entry name" value="Ig_sub"/>
</dbReference>
<evidence type="ECO:0000259" key="1">
    <source>
        <dbReference type="PROSITE" id="PS50835"/>
    </source>
</evidence>
<dbReference type="SUPFAM" id="SSF48726">
    <property type="entry name" value="Immunoglobulin"/>
    <property type="match status" value="1"/>
</dbReference>
<feature type="domain" description="Ig-like" evidence="1">
    <location>
        <begin position="2"/>
        <end position="132"/>
    </location>
</feature>
<dbReference type="PROSITE" id="PS50835">
    <property type="entry name" value="IG_LIKE"/>
    <property type="match status" value="1"/>
</dbReference>
<dbReference type="Proteomes" id="UP001142489">
    <property type="component" value="Unassembled WGS sequence"/>
</dbReference>
<protein>
    <recommendedName>
        <fullName evidence="1">Ig-like domain-containing protein</fullName>
    </recommendedName>
</protein>
<dbReference type="EMBL" id="JAPFRF010000010">
    <property type="protein sequence ID" value="KAJ7320374.1"/>
    <property type="molecule type" value="Genomic_DNA"/>
</dbReference>
<organism evidence="2 3">
    <name type="scientific">Phrynocephalus forsythii</name>
    <dbReference type="NCBI Taxonomy" id="171643"/>
    <lineage>
        <taxon>Eukaryota</taxon>
        <taxon>Metazoa</taxon>
        <taxon>Chordata</taxon>
        <taxon>Craniata</taxon>
        <taxon>Vertebrata</taxon>
        <taxon>Euteleostomi</taxon>
        <taxon>Lepidosauria</taxon>
        <taxon>Squamata</taxon>
        <taxon>Bifurcata</taxon>
        <taxon>Unidentata</taxon>
        <taxon>Episquamata</taxon>
        <taxon>Toxicofera</taxon>
        <taxon>Iguania</taxon>
        <taxon>Acrodonta</taxon>
        <taxon>Agamidae</taxon>
        <taxon>Agaminae</taxon>
        <taxon>Phrynocephalus</taxon>
    </lineage>
</organism>
<dbReference type="InterPro" id="IPR013783">
    <property type="entry name" value="Ig-like_fold"/>
</dbReference>
<feature type="non-terminal residue" evidence="2">
    <location>
        <position position="136"/>
    </location>
</feature>
<reference evidence="2" key="1">
    <citation type="journal article" date="2023" name="DNA Res.">
        <title>Chromosome-level genome assembly of Phrynocephalus forsythii using third-generation DNA sequencing and Hi-C analysis.</title>
        <authorList>
            <person name="Qi Y."/>
            <person name="Zhao W."/>
            <person name="Zhao Y."/>
            <person name="Niu C."/>
            <person name="Cao S."/>
            <person name="Zhang Y."/>
        </authorList>
    </citation>
    <scope>NUCLEOTIDE SEQUENCE</scope>
    <source>
        <tissue evidence="2">Muscle</tissue>
    </source>
</reference>
<dbReference type="PANTHER" id="PTHR15317:SF1">
    <property type="entry name" value="T-CELL SURFACE PROTEIN TACTILE"/>
    <property type="match status" value="1"/>
</dbReference>
<feature type="non-terminal residue" evidence="2">
    <location>
        <position position="1"/>
    </location>
</feature>
<proteinExistence type="predicted"/>
<dbReference type="SMART" id="SM00409">
    <property type="entry name" value="IG"/>
    <property type="match status" value="1"/>
</dbReference>
<accession>A0A9Q0XR45</accession>
<dbReference type="InterPro" id="IPR007110">
    <property type="entry name" value="Ig-like_dom"/>
</dbReference>
<dbReference type="Gene3D" id="2.60.40.10">
    <property type="entry name" value="Immunoglobulins"/>
    <property type="match status" value="1"/>
</dbReference>
<comment type="caution">
    <text evidence="2">The sequence shown here is derived from an EMBL/GenBank/DDBJ whole genome shotgun (WGS) entry which is preliminary data.</text>
</comment>
<name>A0A9Q0XR45_9SAUR</name>
<sequence>QSEIITVNEKTIYALPGEDVTLSCSILKEKGVHVTQTQWSKVSDVPTRRIAVYNPRYGTIYSEKVYNYSVSFREDSQHCMPNINHSSFMVNYEECNQWILQFKNAGLETSGKYECSFTTFPAGTSSSEINLVVRKI</sequence>
<dbReference type="GO" id="GO:0007160">
    <property type="term" value="P:cell-matrix adhesion"/>
    <property type="evidence" value="ECO:0007669"/>
    <property type="project" value="TreeGrafter"/>
</dbReference>
<dbReference type="GO" id="GO:0006954">
    <property type="term" value="P:inflammatory response"/>
    <property type="evidence" value="ECO:0007669"/>
    <property type="project" value="TreeGrafter"/>
</dbReference>
<dbReference type="AlphaFoldDB" id="A0A9Q0XR45"/>
<gene>
    <name evidence="2" type="ORF">JRQ81_019885</name>
</gene>
<keyword evidence="3" id="KW-1185">Reference proteome</keyword>